<evidence type="ECO:0000313" key="3">
    <source>
        <dbReference type="Proteomes" id="UP001161405"/>
    </source>
</evidence>
<organism evidence="2 3">
    <name type="scientific">Maritalea porphyrae</name>
    <dbReference type="NCBI Taxonomy" id="880732"/>
    <lineage>
        <taxon>Bacteria</taxon>
        <taxon>Pseudomonadati</taxon>
        <taxon>Pseudomonadota</taxon>
        <taxon>Alphaproteobacteria</taxon>
        <taxon>Hyphomicrobiales</taxon>
        <taxon>Devosiaceae</taxon>
        <taxon>Maritalea</taxon>
    </lineage>
</organism>
<comment type="caution">
    <text evidence="2">The sequence shown here is derived from an EMBL/GenBank/DDBJ whole genome shotgun (WGS) entry which is preliminary data.</text>
</comment>
<sequence>MRKLVVLVAVCCVLLGSSVAQAASFIPEDHLCAMRYMIVVKNMQEGHPQRKDYEGRFYKSLDHFGEKFPEVEHEDMVREISSGAQSLYNQIAQGAVTPDSFWDDVIICDGEYGFAKTVKP</sequence>
<dbReference type="Proteomes" id="UP001161405">
    <property type="component" value="Unassembled WGS sequence"/>
</dbReference>
<reference evidence="2" key="1">
    <citation type="journal article" date="2014" name="Int. J. Syst. Evol. Microbiol.">
        <title>Complete genome of a new Firmicutes species belonging to the dominant human colonic microbiota ('Ruminococcus bicirculans') reveals two chromosomes and a selective capacity to utilize plant glucans.</title>
        <authorList>
            <consortium name="NISC Comparative Sequencing Program"/>
            <person name="Wegmann U."/>
            <person name="Louis P."/>
            <person name="Goesmann A."/>
            <person name="Henrissat B."/>
            <person name="Duncan S.H."/>
            <person name="Flint H.J."/>
        </authorList>
    </citation>
    <scope>NUCLEOTIDE SEQUENCE</scope>
    <source>
        <strain evidence="2">NBRC 107169</strain>
    </source>
</reference>
<keyword evidence="3" id="KW-1185">Reference proteome</keyword>
<dbReference type="EMBL" id="BSNI01000002">
    <property type="protein sequence ID" value="GLQ16731.1"/>
    <property type="molecule type" value="Genomic_DNA"/>
</dbReference>
<accession>A0ABQ5UQU1</accession>
<evidence type="ECO:0000256" key="1">
    <source>
        <dbReference type="SAM" id="SignalP"/>
    </source>
</evidence>
<protein>
    <submittedName>
        <fullName evidence="2">Uncharacterized protein</fullName>
    </submittedName>
</protein>
<proteinExistence type="predicted"/>
<dbReference type="RefSeq" id="WP_284362444.1">
    <property type="nucleotide sequence ID" value="NZ_BSNI01000002.1"/>
</dbReference>
<feature type="chain" id="PRO_5047282885" evidence="1">
    <location>
        <begin position="23"/>
        <end position="120"/>
    </location>
</feature>
<reference evidence="2" key="2">
    <citation type="submission" date="2023-01" db="EMBL/GenBank/DDBJ databases">
        <title>Draft genome sequence of Maritalea porphyrae strain NBRC 107169.</title>
        <authorList>
            <person name="Sun Q."/>
            <person name="Mori K."/>
        </authorList>
    </citation>
    <scope>NUCLEOTIDE SEQUENCE</scope>
    <source>
        <strain evidence="2">NBRC 107169</strain>
    </source>
</reference>
<evidence type="ECO:0000313" key="2">
    <source>
        <dbReference type="EMBL" id="GLQ16731.1"/>
    </source>
</evidence>
<name>A0ABQ5UQU1_9HYPH</name>
<keyword evidence="1" id="KW-0732">Signal</keyword>
<feature type="signal peptide" evidence="1">
    <location>
        <begin position="1"/>
        <end position="22"/>
    </location>
</feature>
<gene>
    <name evidence="2" type="ORF">GCM10007879_09800</name>
</gene>